<feature type="domain" description="DUF4232" evidence="2">
    <location>
        <begin position="58"/>
        <end position="181"/>
    </location>
</feature>
<accession>A0A6G9Z923</accession>
<dbReference type="EMBL" id="CP046173">
    <property type="protein sequence ID" value="QIS21964.1"/>
    <property type="molecule type" value="Genomic_DNA"/>
</dbReference>
<feature type="signal peptide" evidence="1">
    <location>
        <begin position="1"/>
        <end position="46"/>
    </location>
</feature>
<name>A0A6G9Z923_9NOCA</name>
<dbReference type="Pfam" id="PF14016">
    <property type="entry name" value="DUF4232"/>
    <property type="match status" value="1"/>
</dbReference>
<evidence type="ECO:0000259" key="2">
    <source>
        <dbReference type="Pfam" id="PF14016"/>
    </source>
</evidence>
<evidence type="ECO:0000256" key="1">
    <source>
        <dbReference type="SAM" id="SignalP"/>
    </source>
</evidence>
<evidence type="ECO:0000313" key="4">
    <source>
        <dbReference type="Proteomes" id="UP000500953"/>
    </source>
</evidence>
<dbReference type="AlphaFoldDB" id="A0A6G9Z923"/>
<feature type="chain" id="PRO_5026278007" evidence="1">
    <location>
        <begin position="47"/>
        <end position="191"/>
    </location>
</feature>
<gene>
    <name evidence="3" type="ORF">F6W96_30135</name>
</gene>
<proteinExistence type="predicted"/>
<reference evidence="3 4" key="1">
    <citation type="journal article" date="2019" name="ACS Chem. Biol.">
        <title>Identification and Mobilization of a Cryptic Antibiotic Biosynthesis Gene Locus from a Human-Pathogenic Nocardia Isolate.</title>
        <authorList>
            <person name="Herisse M."/>
            <person name="Ishida K."/>
            <person name="Porter J.L."/>
            <person name="Howden B."/>
            <person name="Hertweck C."/>
            <person name="Stinear T.P."/>
            <person name="Pidot S.J."/>
        </authorList>
    </citation>
    <scope>NUCLEOTIDE SEQUENCE [LARGE SCALE GENOMIC DNA]</scope>
    <source>
        <strain evidence="3 4">AUSMDU00012715</strain>
    </source>
</reference>
<sequence>MLPPTNRNGQALGRTPSERTVMIHRTCTAAAMAAATVALTATAASASPDGYVTKTDACMPANTTVTVQNVERPINHLVLSVTNRGESPCTAYYYPRLRFDGSVPASVIGDSSPQAAVTLARGETAYAAIITSAADDPRVTPASTVEVTFVDTDNSNDDGYPTTVALPDGTEIGPAAAVTYWESDLSSALGF</sequence>
<keyword evidence="1" id="KW-0732">Signal</keyword>
<organism evidence="3 4">
    <name type="scientific">Nocardia terpenica</name>
    <dbReference type="NCBI Taxonomy" id="455432"/>
    <lineage>
        <taxon>Bacteria</taxon>
        <taxon>Bacillati</taxon>
        <taxon>Actinomycetota</taxon>
        <taxon>Actinomycetes</taxon>
        <taxon>Mycobacteriales</taxon>
        <taxon>Nocardiaceae</taxon>
        <taxon>Nocardia</taxon>
    </lineage>
</organism>
<protein>
    <submittedName>
        <fullName evidence="3">DUF4232 domain-containing protein</fullName>
    </submittedName>
</protein>
<dbReference type="InterPro" id="IPR025326">
    <property type="entry name" value="DUF4232"/>
</dbReference>
<evidence type="ECO:0000313" key="3">
    <source>
        <dbReference type="EMBL" id="QIS21964.1"/>
    </source>
</evidence>
<dbReference type="Proteomes" id="UP000500953">
    <property type="component" value="Chromosome"/>
</dbReference>